<name>A0ABQ2AYJ8_9MICC</name>
<proteinExistence type="predicted"/>
<accession>A0ABQ2AYJ8</accession>
<gene>
    <name evidence="1" type="ORF">GCM10007170_43530</name>
</gene>
<reference evidence="2" key="1">
    <citation type="journal article" date="2019" name="Int. J. Syst. Evol. Microbiol.">
        <title>The Global Catalogue of Microorganisms (GCM) 10K type strain sequencing project: providing services to taxonomists for standard genome sequencing and annotation.</title>
        <authorList>
            <consortium name="The Broad Institute Genomics Platform"/>
            <consortium name="The Broad Institute Genome Sequencing Center for Infectious Disease"/>
            <person name="Wu L."/>
            <person name="Ma J."/>
        </authorList>
    </citation>
    <scope>NUCLEOTIDE SEQUENCE [LARGE SCALE GENOMIC DNA]</scope>
    <source>
        <strain evidence="2">CGMCC 1.12778</strain>
    </source>
</reference>
<dbReference type="Proteomes" id="UP000643279">
    <property type="component" value="Unassembled WGS sequence"/>
</dbReference>
<keyword evidence="2" id="KW-1185">Reference proteome</keyword>
<organism evidence="1 2">
    <name type="scientific">Arthrobacter liuii</name>
    <dbReference type="NCBI Taxonomy" id="1476996"/>
    <lineage>
        <taxon>Bacteria</taxon>
        <taxon>Bacillati</taxon>
        <taxon>Actinomycetota</taxon>
        <taxon>Actinomycetes</taxon>
        <taxon>Micrococcales</taxon>
        <taxon>Micrococcaceae</taxon>
        <taxon>Arthrobacter</taxon>
    </lineage>
</organism>
<protein>
    <submittedName>
        <fullName evidence="1">Uncharacterized protein</fullName>
    </submittedName>
</protein>
<dbReference type="EMBL" id="BMFW01000043">
    <property type="protein sequence ID" value="GGI02248.1"/>
    <property type="molecule type" value="Genomic_DNA"/>
</dbReference>
<evidence type="ECO:0000313" key="1">
    <source>
        <dbReference type="EMBL" id="GGI02248.1"/>
    </source>
</evidence>
<evidence type="ECO:0000313" key="2">
    <source>
        <dbReference type="Proteomes" id="UP000643279"/>
    </source>
</evidence>
<sequence>MAGMFELFNDEEGLQIQNHSSRRTVMAVSRAFSDKPSAVAGIKEVAGVRRHGSYSGSGPQVTVHTDVQLTLQAVRYLMAATLSQAFRAAMSTGSHKGENGGA</sequence>
<comment type="caution">
    <text evidence="1">The sequence shown here is derived from an EMBL/GenBank/DDBJ whole genome shotgun (WGS) entry which is preliminary data.</text>
</comment>